<keyword evidence="2" id="KW-1185">Reference proteome</keyword>
<dbReference type="Proteomes" id="UP000283433">
    <property type="component" value="Unassembled WGS sequence"/>
</dbReference>
<evidence type="ECO:0000313" key="1">
    <source>
        <dbReference type="EMBL" id="RKD17054.1"/>
    </source>
</evidence>
<reference evidence="1 2" key="1">
    <citation type="submission" date="2016-07" db="EMBL/GenBank/DDBJ databases">
        <title>Genome of Pelobium manganitolerans.</title>
        <authorList>
            <person name="Wu S."/>
            <person name="Wang G."/>
        </authorList>
    </citation>
    <scope>NUCLEOTIDE SEQUENCE [LARGE SCALE GENOMIC DNA]</scope>
    <source>
        <strain evidence="1 2">YS-25</strain>
    </source>
</reference>
<comment type="caution">
    <text evidence="1">The sequence shown here is derived from an EMBL/GenBank/DDBJ whole genome shotgun (WGS) entry which is preliminary data.</text>
</comment>
<name>A0A419S6W3_9SPHI</name>
<sequence>MKTKHILTLATGLLIGFTACKKDDDEVGYKASAVETVSFSSPKEAAPGPSGDFGVWYYNFDTKTSSENVGQVKFFGLYSGDFGLANEGLSLGYVDVDGKTLATLSLEDITKAELTSVEKLSTGTWYTYGENHSTPPIANRYVVVYTGADIKTASNIYIIQLNSLGYEKKESGKYVGKISFSFKSFKK</sequence>
<proteinExistence type="predicted"/>
<gene>
    <name evidence="1" type="ORF">BCY91_02585</name>
</gene>
<evidence type="ECO:0000313" key="2">
    <source>
        <dbReference type="Proteomes" id="UP000283433"/>
    </source>
</evidence>
<dbReference type="RefSeq" id="WP_120181247.1">
    <property type="nucleotide sequence ID" value="NZ_MBTA01000012.1"/>
</dbReference>
<protein>
    <submittedName>
        <fullName evidence="1">Uncharacterized protein</fullName>
    </submittedName>
</protein>
<dbReference type="EMBL" id="MBTA01000012">
    <property type="protein sequence ID" value="RKD17054.1"/>
    <property type="molecule type" value="Genomic_DNA"/>
</dbReference>
<accession>A0A419S6W3</accession>
<dbReference type="AlphaFoldDB" id="A0A419S6W3"/>
<organism evidence="1 2">
    <name type="scientific">Pelobium manganitolerans</name>
    <dbReference type="NCBI Taxonomy" id="1842495"/>
    <lineage>
        <taxon>Bacteria</taxon>
        <taxon>Pseudomonadati</taxon>
        <taxon>Bacteroidota</taxon>
        <taxon>Sphingobacteriia</taxon>
        <taxon>Sphingobacteriales</taxon>
        <taxon>Sphingobacteriaceae</taxon>
        <taxon>Pelobium</taxon>
    </lineage>
</organism>
<dbReference type="OrthoDB" id="704304at2"/>
<dbReference type="PROSITE" id="PS51257">
    <property type="entry name" value="PROKAR_LIPOPROTEIN"/>
    <property type="match status" value="1"/>
</dbReference>